<dbReference type="Gene3D" id="3.40.50.1820">
    <property type="entry name" value="alpha/beta hydrolase"/>
    <property type="match status" value="1"/>
</dbReference>
<reference evidence="3 4" key="1">
    <citation type="submission" date="2015-06" db="EMBL/GenBank/DDBJ databases">
        <title>Draft genome of the ant-associated black yeast Phialophora attae CBS 131958.</title>
        <authorList>
            <person name="Moreno L.F."/>
            <person name="Stielow B.J."/>
            <person name="de Hoog S."/>
            <person name="Vicente V.A."/>
            <person name="Weiss V.A."/>
            <person name="de Vries M."/>
            <person name="Cruz L.M."/>
            <person name="Souza E.M."/>
        </authorList>
    </citation>
    <scope>NUCLEOTIDE SEQUENCE [LARGE SCALE GENOMIC DNA]</scope>
    <source>
        <strain evidence="3 4">CBS 131958</strain>
    </source>
</reference>
<dbReference type="SUPFAM" id="SSF53474">
    <property type="entry name" value="alpha/beta-Hydrolases"/>
    <property type="match status" value="1"/>
</dbReference>
<dbReference type="AlphaFoldDB" id="A0A0N1NVL1"/>
<dbReference type="InterPro" id="IPR050585">
    <property type="entry name" value="Xaa-Pro_dipeptidyl-ppase/CocE"/>
</dbReference>
<keyword evidence="1" id="KW-0378">Hydrolase</keyword>
<keyword evidence="4" id="KW-1185">Reference proteome</keyword>
<evidence type="ECO:0000259" key="2">
    <source>
        <dbReference type="SMART" id="SM00939"/>
    </source>
</evidence>
<dbReference type="VEuPathDB" id="FungiDB:AB675_3768"/>
<comment type="caution">
    <text evidence="3">The sequence shown here is derived from an EMBL/GenBank/DDBJ whole genome shotgun (WGS) entry which is preliminary data.</text>
</comment>
<name>A0A0N1NVL1_9EURO</name>
<evidence type="ECO:0000313" key="3">
    <source>
        <dbReference type="EMBL" id="KPI35236.1"/>
    </source>
</evidence>
<dbReference type="Gene3D" id="2.60.120.260">
    <property type="entry name" value="Galactose-binding domain-like"/>
    <property type="match status" value="1"/>
</dbReference>
<dbReference type="SUPFAM" id="SSF49785">
    <property type="entry name" value="Galactose-binding domain-like"/>
    <property type="match status" value="1"/>
</dbReference>
<dbReference type="PANTHER" id="PTHR43056:SF10">
    <property type="entry name" value="COCE_NOND FAMILY, PUTATIVE (AFU_ORTHOLOGUE AFUA_7G00600)-RELATED"/>
    <property type="match status" value="1"/>
</dbReference>
<evidence type="ECO:0000313" key="4">
    <source>
        <dbReference type="Proteomes" id="UP000038010"/>
    </source>
</evidence>
<dbReference type="PANTHER" id="PTHR43056">
    <property type="entry name" value="PEPTIDASE S9 PROLYL OLIGOPEPTIDASE"/>
    <property type="match status" value="1"/>
</dbReference>
<dbReference type="GO" id="GO:0008239">
    <property type="term" value="F:dipeptidyl-peptidase activity"/>
    <property type="evidence" value="ECO:0007669"/>
    <property type="project" value="InterPro"/>
</dbReference>
<dbReference type="Gene3D" id="1.10.3020.20">
    <property type="match status" value="1"/>
</dbReference>
<dbReference type="Proteomes" id="UP000038010">
    <property type="component" value="Unassembled WGS sequence"/>
</dbReference>
<dbReference type="Pfam" id="PF02129">
    <property type="entry name" value="Peptidase_S15"/>
    <property type="match status" value="1"/>
</dbReference>
<protein>
    <submittedName>
        <fullName evidence="3">Cocaine esterase</fullName>
    </submittedName>
</protein>
<dbReference type="InterPro" id="IPR013736">
    <property type="entry name" value="Xaa-Pro_dipept_C"/>
</dbReference>
<organism evidence="3 4">
    <name type="scientific">Cyphellophora attinorum</name>
    <dbReference type="NCBI Taxonomy" id="1664694"/>
    <lineage>
        <taxon>Eukaryota</taxon>
        <taxon>Fungi</taxon>
        <taxon>Dikarya</taxon>
        <taxon>Ascomycota</taxon>
        <taxon>Pezizomycotina</taxon>
        <taxon>Eurotiomycetes</taxon>
        <taxon>Chaetothyriomycetidae</taxon>
        <taxon>Chaetothyriales</taxon>
        <taxon>Cyphellophoraceae</taxon>
        <taxon>Cyphellophora</taxon>
    </lineage>
</organism>
<evidence type="ECO:0000256" key="1">
    <source>
        <dbReference type="ARBA" id="ARBA00022801"/>
    </source>
</evidence>
<dbReference type="InterPro" id="IPR029058">
    <property type="entry name" value="AB_hydrolase_fold"/>
</dbReference>
<dbReference type="STRING" id="1664694.A0A0N1NVL1"/>
<dbReference type="InterPro" id="IPR000383">
    <property type="entry name" value="Xaa-Pro-like_dom"/>
</dbReference>
<dbReference type="InterPro" id="IPR008979">
    <property type="entry name" value="Galactose-bd-like_sf"/>
</dbReference>
<dbReference type="EMBL" id="LFJN01000042">
    <property type="protein sequence ID" value="KPI35236.1"/>
    <property type="molecule type" value="Genomic_DNA"/>
</dbReference>
<proteinExistence type="predicted"/>
<sequence length="625" mass="70738">MEPSLDVKVGDTPVLLRKIQSPIEGQSGYDGSETSTSLLQTGYRKTENARPFSVDTIFEKNIDIPLRDGTILKADIFRPDNGSRGRVPVLLPWSPYGKSGRGMTLGMLPGRMGVPEDWLSGFEKFESPDPAEWTARGYALVHIDSRGAWDSQGYLCWPGSQEGRDGYDVIEYVAKLPWCNGNVATVGNSWLGRAQWYIAAEQPPSLKCIAPLEGASDLYREIHVRGGIACTPFLEWMMGNLRGRNPMEDPVAMLKKYPLMNDYWRDKRADISRIKVPAYILASYSTFLHLPGSLRGFEDMPHDKKWLRIHSTQEWHDLYQPSTNDELQSFFDRYLKGVSNDWESTPKVRVSLLGFNQVRRFPNHLPDTLFLVSRTYQYLQPNIINKPFPTWPVPETRYQRLYLHKDGTLSPDFPTTPATVSYQSDVDCKQMGNDPEEATFTYTFSQRTYLLGSTKATLFISCPDADDMDIFLQIRKADAHGNHLLNYNIPQSDLDACGVPQDKVPLLNTYVYLGPTGQIRASHRAIHRELSRPHYIQHEHLREEETPRGEVVKVETSLWPGGIIFEAGESLVFKVSGHPMYLAEFPTLRGEFKARNVGKHILSVGGSRDGGEEGSYITVPLLKKL</sequence>
<dbReference type="InterPro" id="IPR005674">
    <property type="entry name" value="CocE/Ser_esterase"/>
</dbReference>
<dbReference type="Pfam" id="PF08530">
    <property type="entry name" value="PepX_C"/>
    <property type="match status" value="1"/>
</dbReference>
<dbReference type="GeneID" id="28735727"/>
<dbReference type="SMART" id="SM00939">
    <property type="entry name" value="PepX_C"/>
    <property type="match status" value="1"/>
</dbReference>
<dbReference type="OrthoDB" id="2578740at2759"/>
<accession>A0A0N1NVL1</accession>
<gene>
    <name evidence="3" type="ORF">AB675_3768</name>
</gene>
<dbReference type="NCBIfam" id="TIGR00976">
    <property type="entry name" value="CocE_NonD"/>
    <property type="match status" value="1"/>
</dbReference>
<dbReference type="RefSeq" id="XP_017995199.1">
    <property type="nucleotide sequence ID" value="XM_018143847.1"/>
</dbReference>
<feature type="domain" description="Xaa-Pro dipeptidyl-peptidase C-terminal" evidence="2">
    <location>
        <begin position="328"/>
        <end position="602"/>
    </location>
</feature>